<organism evidence="2 3">
    <name type="scientific">Ancylostoma caninum</name>
    <name type="common">Dog hookworm</name>
    <dbReference type="NCBI Taxonomy" id="29170"/>
    <lineage>
        <taxon>Eukaryota</taxon>
        <taxon>Metazoa</taxon>
        <taxon>Ecdysozoa</taxon>
        <taxon>Nematoda</taxon>
        <taxon>Chromadorea</taxon>
        <taxon>Rhabditida</taxon>
        <taxon>Rhabditina</taxon>
        <taxon>Rhabditomorpha</taxon>
        <taxon>Strongyloidea</taxon>
        <taxon>Ancylostomatidae</taxon>
        <taxon>Ancylostomatinae</taxon>
        <taxon>Ancylostoma</taxon>
    </lineage>
</organism>
<name>A0A368FYS1_ANCCA</name>
<dbReference type="Proteomes" id="UP000252519">
    <property type="component" value="Unassembled WGS sequence"/>
</dbReference>
<evidence type="ECO:0000313" key="3">
    <source>
        <dbReference type="Proteomes" id="UP000252519"/>
    </source>
</evidence>
<protein>
    <submittedName>
        <fullName evidence="2">Uncharacterized protein</fullName>
    </submittedName>
</protein>
<dbReference type="EMBL" id="JOJR01000660">
    <property type="protein sequence ID" value="RCN35457.1"/>
    <property type="molecule type" value="Genomic_DNA"/>
</dbReference>
<evidence type="ECO:0000256" key="1">
    <source>
        <dbReference type="SAM" id="MobiDB-lite"/>
    </source>
</evidence>
<gene>
    <name evidence="2" type="ORF">ANCCAN_18670</name>
</gene>
<dbReference type="AlphaFoldDB" id="A0A368FYS1"/>
<dbReference type="OrthoDB" id="5875004at2759"/>
<reference evidence="2 3" key="1">
    <citation type="submission" date="2014-10" db="EMBL/GenBank/DDBJ databases">
        <title>Draft genome of the hookworm Ancylostoma caninum.</title>
        <authorList>
            <person name="Mitreva M."/>
        </authorList>
    </citation>
    <scope>NUCLEOTIDE SEQUENCE [LARGE SCALE GENOMIC DNA]</scope>
    <source>
        <strain evidence="2 3">Baltimore</strain>
    </source>
</reference>
<evidence type="ECO:0000313" key="2">
    <source>
        <dbReference type="EMBL" id="RCN35457.1"/>
    </source>
</evidence>
<comment type="caution">
    <text evidence="2">The sequence shown here is derived from an EMBL/GenBank/DDBJ whole genome shotgun (WGS) entry which is preliminary data.</text>
</comment>
<feature type="region of interest" description="Disordered" evidence="1">
    <location>
        <begin position="57"/>
        <end position="99"/>
    </location>
</feature>
<proteinExistence type="predicted"/>
<keyword evidence="3" id="KW-1185">Reference proteome</keyword>
<accession>A0A368FYS1</accession>
<sequence length="99" mass="11280">MEIEARKLLLYFKSHRMLLNYLGIGLTESLWHHISALPLRDVQISIVDDTRHSPAATNTEVNNFLATPPKTQPSCPSTKRSKPRREERSAPAQVRELCT</sequence>